<gene>
    <name evidence="2" type="ORF">CYY_002115</name>
</gene>
<reference evidence="2" key="1">
    <citation type="submission" date="2020-01" db="EMBL/GenBank/DDBJ databases">
        <title>Development of genomics and gene disruption for Polysphondylium violaceum indicates a role for the polyketide synthase stlB in stalk morphogenesis.</title>
        <authorList>
            <person name="Narita B."/>
            <person name="Kawabe Y."/>
            <person name="Kin K."/>
            <person name="Saito T."/>
            <person name="Gibbs R."/>
            <person name="Kuspa A."/>
            <person name="Muzny D."/>
            <person name="Queller D."/>
            <person name="Richards S."/>
            <person name="Strassman J."/>
            <person name="Sucgang R."/>
            <person name="Worley K."/>
            <person name="Schaap P."/>
        </authorList>
    </citation>
    <scope>NUCLEOTIDE SEQUENCE</scope>
    <source>
        <strain evidence="2">QSvi11</strain>
    </source>
</reference>
<comment type="caution">
    <text evidence="2">The sequence shown here is derived from an EMBL/GenBank/DDBJ whole genome shotgun (WGS) entry which is preliminary data.</text>
</comment>
<proteinExistence type="predicted"/>
<dbReference type="Proteomes" id="UP000695562">
    <property type="component" value="Unassembled WGS sequence"/>
</dbReference>
<dbReference type="InterPro" id="IPR002130">
    <property type="entry name" value="Cyclophilin-type_PPIase_dom"/>
</dbReference>
<keyword evidence="3" id="KW-1185">Reference proteome</keyword>
<dbReference type="Pfam" id="PF00160">
    <property type="entry name" value="Pro_isomerase"/>
    <property type="match status" value="1"/>
</dbReference>
<dbReference type="AlphaFoldDB" id="A0A8J4Q0L6"/>
<sequence length="150" mass="17547">MSILIETEFGEIGIELFVDHYPALCNHFLQLCDTPNEQGTIFYKAHYHKYVNKGIFTYISHVEKPYLFPKGFRYSCHVVRNVIAIHILGFDFYFIKKDNNYYISHPQNVDFGFVLMGNEVIDRMSAHVFKEEEKTEAVSYFPSISTTVVE</sequence>
<evidence type="ECO:0000313" key="2">
    <source>
        <dbReference type="EMBL" id="KAF2076564.1"/>
    </source>
</evidence>
<protein>
    <recommendedName>
        <fullName evidence="1">PPIase cyclophilin-type domain-containing protein</fullName>
    </recommendedName>
</protein>
<dbReference type="SUPFAM" id="SSF50891">
    <property type="entry name" value="Cyclophilin-like"/>
    <property type="match status" value="1"/>
</dbReference>
<dbReference type="EMBL" id="AJWJ01000056">
    <property type="protein sequence ID" value="KAF2076564.1"/>
    <property type="molecule type" value="Genomic_DNA"/>
</dbReference>
<feature type="domain" description="PPIase cyclophilin-type" evidence="1">
    <location>
        <begin position="4"/>
        <end position="135"/>
    </location>
</feature>
<organism evidence="2 3">
    <name type="scientific">Polysphondylium violaceum</name>
    <dbReference type="NCBI Taxonomy" id="133409"/>
    <lineage>
        <taxon>Eukaryota</taxon>
        <taxon>Amoebozoa</taxon>
        <taxon>Evosea</taxon>
        <taxon>Eumycetozoa</taxon>
        <taxon>Dictyostelia</taxon>
        <taxon>Dictyosteliales</taxon>
        <taxon>Dictyosteliaceae</taxon>
        <taxon>Polysphondylium</taxon>
    </lineage>
</organism>
<dbReference type="InterPro" id="IPR029000">
    <property type="entry name" value="Cyclophilin-like_dom_sf"/>
</dbReference>
<dbReference type="GO" id="GO:0003755">
    <property type="term" value="F:peptidyl-prolyl cis-trans isomerase activity"/>
    <property type="evidence" value="ECO:0007669"/>
    <property type="project" value="InterPro"/>
</dbReference>
<dbReference type="Gene3D" id="2.40.100.10">
    <property type="entry name" value="Cyclophilin-like"/>
    <property type="match status" value="1"/>
</dbReference>
<evidence type="ECO:0000313" key="3">
    <source>
        <dbReference type="Proteomes" id="UP000695562"/>
    </source>
</evidence>
<name>A0A8J4Q0L6_9MYCE</name>
<evidence type="ECO:0000259" key="1">
    <source>
        <dbReference type="Pfam" id="PF00160"/>
    </source>
</evidence>
<accession>A0A8J4Q0L6</accession>